<reference evidence="1 2" key="1">
    <citation type="submission" date="2018-09" db="EMBL/GenBank/DDBJ databases">
        <title>Phylogeny of the Shewanellaceae, and recommendation for two new genera, Pseudoshewanella and Parashewanella.</title>
        <authorList>
            <person name="Wang G."/>
        </authorList>
    </citation>
    <scope>NUCLEOTIDE SEQUENCE [LARGE SCALE GENOMIC DNA]</scope>
    <source>
        <strain evidence="1 2">C51</strain>
    </source>
</reference>
<evidence type="ECO:0000313" key="2">
    <source>
        <dbReference type="Proteomes" id="UP000281474"/>
    </source>
</evidence>
<protein>
    <submittedName>
        <fullName evidence="1">Uncharacterized protein</fullName>
    </submittedName>
</protein>
<dbReference type="EMBL" id="QZEI01000056">
    <property type="protein sequence ID" value="RLV58764.1"/>
    <property type="molecule type" value="Genomic_DNA"/>
</dbReference>
<keyword evidence="2" id="KW-1185">Reference proteome</keyword>
<sequence>MLLCYFATLTKAHSHEAVQAFMGSFCLGNVFVKTLEEAKRDPIFGSYIRLSSNRCEKIIRDDFGGGSGGGSRGRGNEQCRIDSILEHQDCRRSARNYFALREFLIIGAAVYVSVQTAGTGTGAAATTATVLSLASTKVYSDKLDSCDADRAIRDIRCG</sequence>
<evidence type="ECO:0000313" key="1">
    <source>
        <dbReference type="EMBL" id="RLV58764.1"/>
    </source>
</evidence>
<name>A0A3L8PTZ1_9GAMM</name>
<dbReference type="Proteomes" id="UP000281474">
    <property type="component" value="Unassembled WGS sequence"/>
</dbReference>
<dbReference type="AlphaFoldDB" id="A0A3L8PTZ1"/>
<proteinExistence type="predicted"/>
<accession>A0A3L8PTZ1</accession>
<comment type="caution">
    <text evidence="1">The sequence shown here is derived from an EMBL/GenBank/DDBJ whole genome shotgun (WGS) entry which is preliminary data.</text>
</comment>
<gene>
    <name evidence="1" type="ORF">D5018_15570</name>
</gene>
<organism evidence="1 2">
    <name type="scientific">Parashewanella curva</name>
    <dbReference type="NCBI Taxonomy" id="2338552"/>
    <lineage>
        <taxon>Bacteria</taxon>
        <taxon>Pseudomonadati</taxon>
        <taxon>Pseudomonadota</taxon>
        <taxon>Gammaproteobacteria</taxon>
        <taxon>Alteromonadales</taxon>
        <taxon>Shewanellaceae</taxon>
        <taxon>Parashewanella</taxon>
    </lineage>
</organism>